<evidence type="ECO:0000313" key="12">
    <source>
        <dbReference type="Proteomes" id="UP000664398"/>
    </source>
</evidence>
<protein>
    <recommendedName>
        <fullName evidence="6 7">D,D-heptose 1,7-bisphosphate phosphatase</fullName>
        <ecNumber evidence="7">3.1.3.-</ecNumber>
    </recommendedName>
</protein>
<name>A0A939LZH6_9MICO</name>
<comment type="subcellular location">
    <subcellularLocation>
        <location evidence="1 7">Cytoplasm</location>
    </subcellularLocation>
</comment>
<evidence type="ECO:0000256" key="2">
    <source>
        <dbReference type="ARBA" id="ARBA00022490"/>
    </source>
</evidence>
<comment type="cofactor">
    <cofactor evidence="10">
        <name>Zn(2+)</name>
        <dbReference type="ChEBI" id="CHEBI:29105"/>
    </cofactor>
</comment>
<evidence type="ECO:0000256" key="7">
    <source>
        <dbReference type="PIRNR" id="PIRNR004682"/>
    </source>
</evidence>
<feature type="binding site" evidence="10">
    <location>
        <position position="125"/>
    </location>
    <ligand>
        <name>Mg(2+)</name>
        <dbReference type="ChEBI" id="CHEBI:18420"/>
    </ligand>
</feature>
<dbReference type="PANTHER" id="PTHR42891">
    <property type="entry name" value="D-GLYCERO-BETA-D-MANNO-HEPTOSE-1,7-BISPHOSPHATE 7-PHOSPHATASE"/>
    <property type="match status" value="1"/>
</dbReference>
<evidence type="ECO:0000256" key="6">
    <source>
        <dbReference type="ARBA" id="ARBA00031828"/>
    </source>
</evidence>
<keyword evidence="5 7" id="KW-0119">Carbohydrate metabolism</keyword>
<feature type="binding site" evidence="10">
    <location>
        <position position="11"/>
    </location>
    <ligand>
        <name>Mg(2+)</name>
        <dbReference type="ChEBI" id="CHEBI:18420"/>
    </ligand>
</feature>
<evidence type="ECO:0000256" key="5">
    <source>
        <dbReference type="ARBA" id="ARBA00023277"/>
    </source>
</evidence>
<dbReference type="InterPro" id="IPR004446">
    <property type="entry name" value="Heptose_bisP_phosphatase"/>
</dbReference>
<dbReference type="InterPro" id="IPR006549">
    <property type="entry name" value="HAD-SF_hydro_IIIA"/>
</dbReference>
<dbReference type="PANTHER" id="PTHR42891:SF1">
    <property type="entry name" value="D-GLYCERO-BETA-D-MANNO-HEPTOSE-1,7-BISPHOSPHATE 7-PHOSPHATASE"/>
    <property type="match status" value="1"/>
</dbReference>
<dbReference type="GO" id="GO:0005737">
    <property type="term" value="C:cytoplasm"/>
    <property type="evidence" value="ECO:0007669"/>
    <property type="project" value="UniProtKB-SubCell"/>
</dbReference>
<comment type="similarity">
    <text evidence="7">Belongs to the gmhB family.</text>
</comment>
<evidence type="ECO:0000256" key="8">
    <source>
        <dbReference type="PIRSR" id="PIRSR004682-1"/>
    </source>
</evidence>
<dbReference type="GO" id="GO:0046872">
    <property type="term" value="F:metal ion binding"/>
    <property type="evidence" value="ECO:0007669"/>
    <property type="project" value="UniProtKB-KW"/>
</dbReference>
<feature type="binding site" evidence="10">
    <location>
        <position position="90"/>
    </location>
    <ligand>
        <name>Zn(2+)</name>
        <dbReference type="ChEBI" id="CHEBI:29105"/>
    </ligand>
</feature>
<comment type="cofactor">
    <cofactor evidence="10">
        <name>Mg(2+)</name>
        <dbReference type="ChEBI" id="CHEBI:18420"/>
    </cofactor>
</comment>
<evidence type="ECO:0000256" key="1">
    <source>
        <dbReference type="ARBA" id="ARBA00004496"/>
    </source>
</evidence>
<proteinExistence type="inferred from homology"/>
<dbReference type="NCBIfam" id="TIGR01662">
    <property type="entry name" value="HAD-SF-IIIA"/>
    <property type="match status" value="1"/>
</dbReference>
<keyword evidence="12" id="KW-1185">Reference proteome</keyword>
<evidence type="ECO:0000313" key="11">
    <source>
        <dbReference type="EMBL" id="MBO1804315.1"/>
    </source>
</evidence>
<keyword evidence="3 10" id="KW-0479">Metal-binding</keyword>
<comment type="caution">
    <text evidence="11">The sequence shown here is derived from an EMBL/GenBank/DDBJ whole genome shotgun (WGS) entry which is preliminary data.</text>
</comment>
<keyword evidence="4 7" id="KW-0378">Hydrolase</keyword>
<dbReference type="Pfam" id="PF13242">
    <property type="entry name" value="Hydrolase_like"/>
    <property type="match status" value="1"/>
</dbReference>
<feature type="binding site" evidence="10">
    <location>
        <position position="13"/>
    </location>
    <ligand>
        <name>Mg(2+)</name>
        <dbReference type="ChEBI" id="CHEBI:18420"/>
    </ligand>
</feature>
<keyword evidence="10" id="KW-0862">Zinc</keyword>
<feature type="site" description="Contributes to substrate recognition" evidence="9">
    <location>
        <position position="99"/>
    </location>
</feature>
<dbReference type="SUPFAM" id="SSF56784">
    <property type="entry name" value="HAD-like"/>
    <property type="match status" value="1"/>
</dbReference>
<dbReference type="GO" id="GO:0016791">
    <property type="term" value="F:phosphatase activity"/>
    <property type="evidence" value="ECO:0007669"/>
    <property type="project" value="InterPro"/>
</dbReference>
<feature type="binding site" evidence="10">
    <location>
        <position position="96"/>
    </location>
    <ligand>
        <name>Zn(2+)</name>
        <dbReference type="ChEBI" id="CHEBI:29105"/>
    </ligand>
</feature>
<keyword evidence="10" id="KW-0460">Magnesium</keyword>
<accession>A0A939LZH6</accession>
<evidence type="ECO:0000256" key="9">
    <source>
        <dbReference type="PIRSR" id="PIRSR004682-3"/>
    </source>
</evidence>
<dbReference type="InterPro" id="IPR023214">
    <property type="entry name" value="HAD_sf"/>
</dbReference>
<evidence type="ECO:0000256" key="10">
    <source>
        <dbReference type="PIRSR" id="PIRSR004682-4"/>
    </source>
</evidence>
<feature type="site" description="Stabilizes the phosphoryl group" evidence="9">
    <location>
        <position position="100"/>
    </location>
</feature>
<feature type="binding site" evidence="10">
    <location>
        <position position="88"/>
    </location>
    <ligand>
        <name>Zn(2+)</name>
        <dbReference type="ChEBI" id="CHEBI:29105"/>
    </ligand>
</feature>
<organism evidence="11 12">
    <name type="scientific">Leucobacter ruminantium</name>
    <dbReference type="NCBI Taxonomy" id="1289170"/>
    <lineage>
        <taxon>Bacteria</taxon>
        <taxon>Bacillati</taxon>
        <taxon>Actinomycetota</taxon>
        <taxon>Actinomycetes</taxon>
        <taxon>Micrococcales</taxon>
        <taxon>Microbacteriaceae</taxon>
        <taxon>Leucobacter</taxon>
    </lineage>
</organism>
<sequence>MEHDIEAFLFDRDDTLIVDVPYNGDPSAVVPMPTVEKALERLRSLGFPLGVVSNQSGIARGIVSAEAVQRVNDRVAEVLGGFDVWRICPHAPEDGCECRKPRPAMILSAAAELGIAPERVAMIGDIGADVAAARAAGAVAVLVPTARTRPEECATAPLTAETVGDAVDLLLAGSEGRR</sequence>
<feature type="active site" description="Proton donor" evidence="8">
    <location>
        <position position="13"/>
    </location>
</feature>
<dbReference type="AlphaFoldDB" id="A0A939LZH6"/>
<feature type="binding site" evidence="10">
    <location>
        <position position="98"/>
    </location>
    <ligand>
        <name>Zn(2+)</name>
        <dbReference type="ChEBI" id="CHEBI:29105"/>
    </ligand>
</feature>
<dbReference type="Gene3D" id="3.40.50.1000">
    <property type="entry name" value="HAD superfamily/HAD-like"/>
    <property type="match status" value="1"/>
</dbReference>
<gene>
    <name evidence="11" type="ORF">J4H91_03155</name>
</gene>
<reference evidence="11" key="1">
    <citation type="submission" date="2021-03" db="EMBL/GenBank/DDBJ databases">
        <title>Leucobacter chromiisoli sp. nov., isolated from chromium-containing soil of chemical plant.</title>
        <authorList>
            <person name="Xu Z."/>
        </authorList>
    </citation>
    <scope>NUCLEOTIDE SEQUENCE</scope>
    <source>
        <strain evidence="11">A2</strain>
    </source>
</reference>
<dbReference type="InterPro" id="IPR036412">
    <property type="entry name" value="HAD-like_sf"/>
</dbReference>
<feature type="active site" description="Nucleophile" evidence="8">
    <location>
        <position position="11"/>
    </location>
</feature>
<dbReference type="EC" id="3.1.3.-" evidence="7"/>
<evidence type="ECO:0000256" key="4">
    <source>
        <dbReference type="ARBA" id="ARBA00022801"/>
    </source>
</evidence>
<dbReference type="NCBIfam" id="TIGR01656">
    <property type="entry name" value="Histidinol-ppas"/>
    <property type="match status" value="1"/>
</dbReference>
<dbReference type="InterPro" id="IPR006543">
    <property type="entry name" value="Histidinol-phos"/>
</dbReference>
<dbReference type="PIRSF" id="PIRSF004682">
    <property type="entry name" value="GmhB"/>
    <property type="match status" value="1"/>
</dbReference>
<dbReference type="RefSeq" id="WP_208044806.1">
    <property type="nucleotide sequence ID" value="NZ_JAGDYL010000004.1"/>
</dbReference>
<evidence type="ECO:0000256" key="3">
    <source>
        <dbReference type="ARBA" id="ARBA00022723"/>
    </source>
</evidence>
<dbReference type="Proteomes" id="UP000664398">
    <property type="component" value="Unassembled WGS sequence"/>
</dbReference>
<keyword evidence="2 7" id="KW-0963">Cytoplasm</keyword>
<dbReference type="EMBL" id="JAGDYL010000004">
    <property type="protein sequence ID" value="MBO1804315.1"/>
    <property type="molecule type" value="Genomic_DNA"/>
</dbReference>
<feature type="site" description="Stabilizes the phosphoryl group" evidence="9">
    <location>
        <position position="53"/>
    </location>
</feature>
<dbReference type="GO" id="GO:0005975">
    <property type="term" value="P:carbohydrate metabolic process"/>
    <property type="evidence" value="ECO:0007669"/>
    <property type="project" value="InterPro"/>
</dbReference>